<name>A0A8H3DVB6_9AGAM</name>
<evidence type="ECO:0000256" key="2">
    <source>
        <dbReference type="ARBA" id="ARBA00023002"/>
    </source>
</evidence>
<dbReference type="PANTHER" id="PTHR24320">
    <property type="entry name" value="RETINOL DEHYDROGENASE"/>
    <property type="match status" value="1"/>
</dbReference>
<comment type="similarity">
    <text evidence="1">Belongs to the short-chain dehydrogenases/reductases (SDR) family.</text>
</comment>
<evidence type="ECO:0000256" key="3">
    <source>
        <dbReference type="SAM" id="MobiDB-lite"/>
    </source>
</evidence>
<protein>
    <submittedName>
        <fullName evidence="4">Uncharacterized protein</fullName>
    </submittedName>
</protein>
<dbReference type="Proteomes" id="UP000663843">
    <property type="component" value="Unassembled WGS sequence"/>
</dbReference>
<organism evidence="4 5">
    <name type="scientific">Rhizoctonia solani</name>
    <dbReference type="NCBI Taxonomy" id="456999"/>
    <lineage>
        <taxon>Eukaryota</taxon>
        <taxon>Fungi</taxon>
        <taxon>Dikarya</taxon>
        <taxon>Basidiomycota</taxon>
        <taxon>Agaricomycotina</taxon>
        <taxon>Agaricomycetes</taxon>
        <taxon>Cantharellales</taxon>
        <taxon>Ceratobasidiaceae</taxon>
        <taxon>Rhizoctonia</taxon>
    </lineage>
</organism>
<evidence type="ECO:0000313" key="4">
    <source>
        <dbReference type="EMBL" id="CAE6538538.1"/>
    </source>
</evidence>
<dbReference type="Pfam" id="PF00106">
    <property type="entry name" value="adh_short"/>
    <property type="match status" value="1"/>
</dbReference>
<reference evidence="4" key="1">
    <citation type="submission" date="2021-01" db="EMBL/GenBank/DDBJ databases">
        <authorList>
            <person name="Kaushik A."/>
        </authorList>
    </citation>
    <scope>NUCLEOTIDE SEQUENCE</scope>
    <source>
        <strain evidence="4">AG2-2IIIB</strain>
    </source>
</reference>
<proteinExistence type="inferred from homology"/>
<evidence type="ECO:0000313" key="5">
    <source>
        <dbReference type="Proteomes" id="UP000663843"/>
    </source>
</evidence>
<comment type="caution">
    <text evidence="4">The sequence shown here is derived from an EMBL/GenBank/DDBJ whole genome shotgun (WGS) entry which is preliminary data.</text>
</comment>
<dbReference type="InterPro" id="IPR036291">
    <property type="entry name" value="NAD(P)-bd_dom_sf"/>
</dbReference>
<evidence type="ECO:0000256" key="1">
    <source>
        <dbReference type="ARBA" id="ARBA00006484"/>
    </source>
</evidence>
<keyword evidence="2" id="KW-0560">Oxidoreductase</keyword>
<sequence>METRLSQDTPEREPVLVVATGGSSGLGLEALVTYVKQSESDIILVLGCRNAVNPPVSTRLDGLQKIRKLDIFELELTSNDSIRGFTTHVLETYPRQISVLLLCAGAMYGKRIADSSGIEQTLKVNALSQGLLLEPLWPRLVQPAGGTVCSRVVFVASSLHKEASQQYEVSPSSINSLLENKSWKPMLAYSISKLVQMHLFMIVNDAFAKEDDPKLRPITIAVSPGFVPQTGLARETSWLARQLMTYVMPMFPFTTSLEEGKSHEVHFSREDGKITASEQEERRSHEP</sequence>
<dbReference type="EMBL" id="CAJMWT010009472">
    <property type="protein sequence ID" value="CAE6538538.1"/>
    <property type="molecule type" value="Genomic_DNA"/>
</dbReference>
<dbReference type="Gene3D" id="3.40.50.720">
    <property type="entry name" value="NAD(P)-binding Rossmann-like Domain"/>
    <property type="match status" value="1"/>
</dbReference>
<gene>
    <name evidence="4" type="ORF">RDB_LOCUS191638</name>
</gene>
<dbReference type="InterPro" id="IPR002347">
    <property type="entry name" value="SDR_fam"/>
</dbReference>
<dbReference type="GO" id="GO:0016491">
    <property type="term" value="F:oxidoreductase activity"/>
    <property type="evidence" value="ECO:0007669"/>
    <property type="project" value="UniProtKB-KW"/>
</dbReference>
<feature type="region of interest" description="Disordered" evidence="3">
    <location>
        <begin position="262"/>
        <end position="287"/>
    </location>
</feature>
<dbReference type="PANTHER" id="PTHR24320:SF148">
    <property type="entry name" value="NAD(P)-BINDING ROSSMANN-FOLD SUPERFAMILY PROTEIN"/>
    <property type="match status" value="1"/>
</dbReference>
<dbReference type="SUPFAM" id="SSF51735">
    <property type="entry name" value="NAD(P)-binding Rossmann-fold domains"/>
    <property type="match status" value="1"/>
</dbReference>
<dbReference type="AlphaFoldDB" id="A0A8H3DVB6"/>
<accession>A0A8H3DVB6</accession>